<gene>
    <name evidence="2" type="ORF">AWE51_00795</name>
</gene>
<sequence>MTNKKIVITGGPSTGKTTIIKHLESIGEKCLHEISRQVTLEAQEQGVEQLFLEDPTLFSKKLLEGRVQQFIEAQELISSRIFLDRGIPDVLAYMNYANEINPPSFVEACKKHKYDTIFLLPPWEDIHETDNERYESFDQALQIHHHLYETYTSFGYDCIEVPFGKVDDRSNFIIENVL</sequence>
<feature type="domain" description="NadR/Ttd14 AAA" evidence="1">
    <location>
        <begin position="5"/>
        <end position="169"/>
    </location>
</feature>
<comment type="caution">
    <text evidence="2">The sequence shown here is derived from an EMBL/GenBank/DDBJ whole genome shotgun (WGS) entry which is preliminary data.</text>
</comment>
<dbReference type="RefSeq" id="WP_066308976.1">
    <property type="nucleotide sequence ID" value="NZ_LQRT01000002.1"/>
</dbReference>
<dbReference type="STRING" id="1642818.AWE51_00795"/>
<dbReference type="Pfam" id="PF13521">
    <property type="entry name" value="AAA_28"/>
    <property type="match status" value="1"/>
</dbReference>
<proteinExistence type="predicted"/>
<organism evidence="2 3">
    <name type="scientific">Aquimarina aggregata</name>
    <dbReference type="NCBI Taxonomy" id="1642818"/>
    <lineage>
        <taxon>Bacteria</taxon>
        <taxon>Pseudomonadati</taxon>
        <taxon>Bacteroidota</taxon>
        <taxon>Flavobacteriia</taxon>
        <taxon>Flavobacteriales</taxon>
        <taxon>Flavobacteriaceae</taxon>
        <taxon>Aquimarina</taxon>
    </lineage>
</organism>
<dbReference type="InterPro" id="IPR027417">
    <property type="entry name" value="P-loop_NTPase"/>
</dbReference>
<accession>A0A162CW89</accession>
<reference evidence="2 3" key="1">
    <citation type="submission" date="2016-01" db="EMBL/GenBank/DDBJ databases">
        <title>The draft genome sequence of Aquimarina sp. RZW4-3-2.</title>
        <authorList>
            <person name="Wang Y."/>
        </authorList>
    </citation>
    <scope>NUCLEOTIDE SEQUENCE [LARGE SCALE GENOMIC DNA]</scope>
    <source>
        <strain evidence="2 3">RZW4-3-2</strain>
    </source>
</reference>
<dbReference type="OrthoDB" id="5638848at2"/>
<protein>
    <submittedName>
        <fullName evidence="2">ATPase</fullName>
    </submittedName>
</protein>
<dbReference type="EMBL" id="LQRT01000002">
    <property type="protein sequence ID" value="KZS42009.1"/>
    <property type="molecule type" value="Genomic_DNA"/>
</dbReference>
<dbReference type="Proteomes" id="UP000076715">
    <property type="component" value="Unassembled WGS sequence"/>
</dbReference>
<keyword evidence="3" id="KW-1185">Reference proteome</keyword>
<evidence type="ECO:0000313" key="2">
    <source>
        <dbReference type="EMBL" id="KZS42009.1"/>
    </source>
</evidence>
<evidence type="ECO:0000259" key="1">
    <source>
        <dbReference type="Pfam" id="PF13521"/>
    </source>
</evidence>
<dbReference type="SUPFAM" id="SSF52540">
    <property type="entry name" value="P-loop containing nucleoside triphosphate hydrolases"/>
    <property type="match status" value="1"/>
</dbReference>
<name>A0A162CW89_9FLAO</name>
<dbReference type="AlphaFoldDB" id="A0A162CW89"/>
<evidence type="ECO:0000313" key="3">
    <source>
        <dbReference type="Proteomes" id="UP000076715"/>
    </source>
</evidence>
<dbReference type="InterPro" id="IPR038727">
    <property type="entry name" value="NadR/Ttd14_AAA_dom"/>
</dbReference>
<dbReference type="Gene3D" id="3.40.50.300">
    <property type="entry name" value="P-loop containing nucleotide triphosphate hydrolases"/>
    <property type="match status" value="1"/>
</dbReference>